<evidence type="ECO:0000256" key="5">
    <source>
        <dbReference type="ARBA" id="ARBA00022490"/>
    </source>
</evidence>
<keyword evidence="18" id="KW-1185">Reference proteome</keyword>
<dbReference type="GO" id="GO:0006450">
    <property type="term" value="P:regulation of translational fidelity"/>
    <property type="evidence" value="ECO:0007669"/>
    <property type="project" value="TreeGrafter"/>
</dbReference>
<evidence type="ECO:0000313" key="18">
    <source>
        <dbReference type="Proteomes" id="UP001211065"/>
    </source>
</evidence>
<dbReference type="InterPro" id="IPR050156">
    <property type="entry name" value="TC-AMP_synthase_SUA5"/>
</dbReference>
<reference evidence="17" key="1">
    <citation type="submission" date="2020-05" db="EMBL/GenBank/DDBJ databases">
        <title>Phylogenomic resolution of chytrid fungi.</title>
        <authorList>
            <person name="Stajich J.E."/>
            <person name="Amses K."/>
            <person name="Simmons R."/>
            <person name="Seto K."/>
            <person name="Myers J."/>
            <person name="Bonds A."/>
            <person name="Quandt C.A."/>
            <person name="Barry K."/>
            <person name="Liu P."/>
            <person name="Grigoriev I."/>
            <person name="Longcore J.E."/>
            <person name="James T.Y."/>
        </authorList>
    </citation>
    <scope>NUCLEOTIDE SEQUENCE</scope>
    <source>
        <strain evidence="17">JEL0476</strain>
    </source>
</reference>
<feature type="binding site" evidence="14">
    <location>
        <position position="249"/>
    </location>
    <ligand>
        <name>ATP</name>
        <dbReference type="ChEBI" id="CHEBI:30616"/>
    </ligand>
</feature>
<evidence type="ECO:0000256" key="9">
    <source>
        <dbReference type="ARBA" id="ARBA00022741"/>
    </source>
</evidence>
<dbReference type="NCBIfam" id="TIGR00057">
    <property type="entry name" value="L-threonylcarbamoyladenylate synthase"/>
    <property type="match status" value="1"/>
</dbReference>
<dbReference type="GO" id="GO:0000049">
    <property type="term" value="F:tRNA binding"/>
    <property type="evidence" value="ECO:0007669"/>
    <property type="project" value="TreeGrafter"/>
</dbReference>
<comment type="caution">
    <text evidence="17">The sequence shown here is derived from an EMBL/GenBank/DDBJ whole genome shotgun (WGS) entry which is preliminary data.</text>
</comment>
<feature type="binding site" evidence="14">
    <location>
        <position position="203"/>
    </location>
    <ligand>
        <name>ATP</name>
        <dbReference type="ChEBI" id="CHEBI:30616"/>
    </ligand>
</feature>
<dbReference type="EMBL" id="JADGJW010000864">
    <property type="protein sequence ID" value="KAJ3210967.1"/>
    <property type="molecule type" value="Genomic_DNA"/>
</dbReference>
<dbReference type="Proteomes" id="UP001211065">
    <property type="component" value="Unassembled WGS sequence"/>
</dbReference>
<dbReference type="Pfam" id="PF03481">
    <property type="entry name" value="Sua5_C"/>
    <property type="match status" value="1"/>
</dbReference>
<protein>
    <recommendedName>
        <fullName evidence="4 13">Threonylcarbamoyl-AMP synthase</fullName>
        <shortName evidence="13">TC-AMP synthase</shortName>
        <ecNumber evidence="3 13">2.7.7.87</ecNumber>
    </recommendedName>
    <alternativeName>
        <fullName evidence="11 13">L-threonylcarbamoyladenylate synthase</fullName>
    </alternativeName>
</protein>
<feature type="binding site" evidence="14">
    <location>
        <position position="149"/>
    </location>
    <ligand>
        <name>L-threonine</name>
        <dbReference type="ChEBI" id="CHEBI:57926"/>
    </ligand>
</feature>
<accession>A0AAD5TW69</accession>
<organism evidence="17 18">
    <name type="scientific">Clydaea vesicula</name>
    <dbReference type="NCBI Taxonomy" id="447962"/>
    <lineage>
        <taxon>Eukaryota</taxon>
        <taxon>Fungi</taxon>
        <taxon>Fungi incertae sedis</taxon>
        <taxon>Chytridiomycota</taxon>
        <taxon>Chytridiomycota incertae sedis</taxon>
        <taxon>Chytridiomycetes</taxon>
        <taxon>Lobulomycetales</taxon>
        <taxon>Lobulomycetaceae</taxon>
        <taxon>Clydaea</taxon>
    </lineage>
</organism>
<evidence type="ECO:0000259" key="16">
    <source>
        <dbReference type="PROSITE" id="PS51163"/>
    </source>
</evidence>
<dbReference type="AlphaFoldDB" id="A0AAD5TW69"/>
<dbReference type="PANTHER" id="PTHR17490:SF16">
    <property type="entry name" value="THREONYLCARBAMOYL-AMP SYNTHASE"/>
    <property type="match status" value="1"/>
</dbReference>
<evidence type="ECO:0000256" key="14">
    <source>
        <dbReference type="PIRSR" id="PIRSR004930-1"/>
    </source>
</evidence>
<feature type="coiled-coil region" evidence="15">
    <location>
        <begin position="272"/>
        <end position="299"/>
    </location>
</feature>
<evidence type="ECO:0000256" key="2">
    <source>
        <dbReference type="ARBA" id="ARBA00007663"/>
    </source>
</evidence>
<evidence type="ECO:0000256" key="1">
    <source>
        <dbReference type="ARBA" id="ARBA00004496"/>
    </source>
</evidence>
<dbReference type="GO" id="GO:0003725">
    <property type="term" value="F:double-stranded RNA binding"/>
    <property type="evidence" value="ECO:0007669"/>
    <property type="project" value="UniProtKB-UniRule"/>
</dbReference>
<dbReference type="InterPro" id="IPR038385">
    <property type="entry name" value="Sua5/YwlC_C"/>
</dbReference>
<comment type="function">
    <text evidence="13">Required for the formation of a threonylcarbamoyl group on adenosine at position 37 (t(6)A37) in tRNAs that read codons beginning with adenine.</text>
</comment>
<dbReference type="InterPro" id="IPR010923">
    <property type="entry name" value="T(6)A37_SUA5"/>
</dbReference>
<dbReference type="PIRSF" id="PIRSF004930">
    <property type="entry name" value="Tln_factor_SUA5"/>
    <property type="match status" value="1"/>
</dbReference>
<evidence type="ECO:0000313" key="17">
    <source>
        <dbReference type="EMBL" id="KAJ3210967.1"/>
    </source>
</evidence>
<feature type="binding site" evidence="14">
    <location>
        <position position="67"/>
    </location>
    <ligand>
        <name>ATP</name>
        <dbReference type="ChEBI" id="CHEBI:30616"/>
    </ligand>
</feature>
<dbReference type="GO" id="GO:0005737">
    <property type="term" value="C:cytoplasm"/>
    <property type="evidence" value="ECO:0007669"/>
    <property type="project" value="UniProtKB-SubCell"/>
</dbReference>
<dbReference type="PROSITE" id="PS51163">
    <property type="entry name" value="YRDC"/>
    <property type="match status" value="1"/>
</dbReference>
<evidence type="ECO:0000256" key="10">
    <source>
        <dbReference type="ARBA" id="ARBA00022840"/>
    </source>
</evidence>
<dbReference type="PANTHER" id="PTHR17490">
    <property type="entry name" value="SUA5"/>
    <property type="match status" value="1"/>
</dbReference>
<evidence type="ECO:0000256" key="12">
    <source>
        <dbReference type="ARBA" id="ARBA00048366"/>
    </source>
</evidence>
<dbReference type="Gene3D" id="3.90.870.10">
    <property type="entry name" value="DHBP synthase"/>
    <property type="match status" value="1"/>
</dbReference>
<evidence type="ECO:0000256" key="4">
    <source>
        <dbReference type="ARBA" id="ARBA00015492"/>
    </source>
</evidence>
<feature type="binding site" evidence="14">
    <location>
        <position position="151"/>
    </location>
    <ligand>
        <name>ATP</name>
        <dbReference type="ChEBI" id="CHEBI:30616"/>
    </ligand>
</feature>
<dbReference type="EC" id="2.7.7.87" evidence="3 13"/>
<evidence type="ECO:0000256" key="11">
    <source>
        <dbReference type="ARBA" id="ARBA00029774"/>
    </source>
</evidence>
<keyword evidence="10 13" id="KW-0067">ATP-binding</keyword>
<keyword evidence="5 13" id="KW-0963">Cytoplasm</keyword>
<evidence type="ECO:0000256" key="15">
    <source>
        <dbReference type="SAM" id="Coils"/>
    </source>
</evidence>
<comment type="similarity">
    <text evidence="2 13">Belongs to the SUA5 family.</text>
</comment>
<evidence type="ECO:0000256" key="6">
    <source>
        <dbReference type="ARBA" id="ARBA00022679"/>
    </source>
</evidence>
<comment type="subcellular location">
    <subcellularLocation>
        <location evidence="1 13">Cytoplasm</location>
    </subcellularLocation>
</comment>
<feature type="binding site" evidence="14">
    <location>
        <position position="159"/>
    </location>
    <ligand>
        <name>ATP</name>
        <dbReference type="ChEBI" id="CHEBI:30616"/>
    </ligand>
</feature>
<keyword evidence="15" id="KW-0175">Coiled coil</keyword>
<evidence type="ECO:0000256" key="3">
    <source>
        <dbReference type="ARBA" id="ARBA00012584"/>
    </source>
</evidence>
<dbReference type="GO" id="GO:0061710">
    <property type="term" value="F:L-threonylcarbamoyladenylate synthase"/>
    <property type="evidence" value="ECO:0007669"/>
    <property type="project" value="UniProtKB-EC"/>
</dbReference>
<gene>
    <name evidence="17" type="ORF">HK099_008141</name>
</gene>
<dbReference type="Pfam" id="PF01300">
    <property type="entry name" value="Sua5_yciO_yrdC"/>
    <property type="match status" value="1"/>
</dbReference>
<dbReference type="InterPro" id="IPR006070">
    <property type="entry name" value="Sua5-like_dom"/>
</dbReference>
<feature type="domain" description="YrdC-like" evidence="16">
    <location>
        <begin position="18"/>
        <end position="207"/>
    </location>
</feature>
<dbReference type="SUPFAM" id="SSF55821">
    <property type="entry name" value="YrdC/RibB"/>
    <property type="match status" value="1"/>
</dbReference>
<evidence type="ECO:0000256" key="8">
    <source>
        <dbReference type="ARBA" id="ARBA00022695"/>
    </source>
</evidence>
<keyword evidence="9 13" id="KW-0547">Nucleotide-binding</keyword>
<proteinExistence type="inferred from homology"/>
<feature type="binding site" evidence="14">
    <location>
        <position position="189"/>
    </location>
    <ligand>
        <name>L-threonine</name>
        <dbReference type="ChEBI" id="CHEBI:57926"/>
    </ligand>
</feature>
<keyword evidence="8 13" id="KW-0548">Nucleotidyltransferase</keyword>
<name>A0AAD5TW69_9FUNG</name>
<dbReference type="InterPro" id="IPR017945">
    <property type="entry name" value="DHBP_synth_RibB-like_a/b_dom"/>
</dbReference>
<dbReference type="Gene3D" id="3.40.50.11030">
    <property type="entry name" value="Threonylcarbamoyl-AMP synthase, C-terminal domain"/>
    <property type="match status" value="1"/>
</dbReference>
<keyword evidence="7 13" id="KW-0819">tRNA processing</keyword>
<dbReference type="FunFam" id="3.90.870.10:FF:000009">
    <property type="entry name" value="Threonylcarbamoyl-AMP synthase, putative"/>
    <property type="match status" value="1"/>
</dbReference>
<evidence type="ECO:0000256" key="13">
    <source>
        <dbReference type="PIRNR" id="PIRNR004930"/>
    </source>
</evidence>
<feature type="binding site" evidence="14">
    <location>
        <position position="72"/>
    </location>
    <ligand>
        <name>L-threonine</name>
        <dbReference type="ChEBI" id="CHEBI:57926"/>
    </ligand>
</feature>
<feature type="binding site" evidence="14">
    <location>
        <position position="63"/>
    </location>
    <ligand>
        <name>ATP</name>
        <dbReference type="ChEBI" id="CHEBI:30616"/>
    </ligand>
</feature>
<keyword evidence="6 13" id="KW-0808">Transferase</keyword>
<evidence type="ECO:0000256" key="7">
    <source>
        <dbReference type="ARBA" id="ARBA00022694"/>
    </source>
</evidence>
<comment type="catalytic activity">
    <reaction evidence="12 13">
        <text>L-threonine + hydrogencarbonate + ATP = L-threonylcarbamoyladenylate + diphosphate + H2O</text>
        <dbReference type="Rhea" id="RHEA:36407"/>
        <dbReference type="ChEBI" id="CHEBI:15377"/>
        <dbReference type="ChEBI" id="CHEBI:17544"/>
        <dbReference type="ChEBI" id="CHEBI:30616"/>
        <dbReference type="ChEBI" id="CHEBI:33019"/>
        <dbReference type="ChEBI" id="CHEBI:57926"/>
        <dbReference type="ChEBI" id="CHEBI:73682"/>
        <dbReference type="EC" id="2.7.7.87"/>
    </reaction>
</comment>
<dbReference type="GO" id="GO:0005524">
    <property type="term" value="F:ATP binding"/>
    <property type="evidence" value="ECO:0007669"/>
    <property type="project" value="UniProtKB-UniRule"/>
</dbReference>
<sequence length="390" mass="43708">MILKFENKEEPLNCINDRKILEAAAKLLRNDNVVAFPTETVYGLAANALSENSVLKIFKVKGRPSDNPLIVHISSFKMLCDLFPSTDSKIIPNIPRIYMNALKKFWPGPLTILLPKPSTIPYIVTANHDLPANPIARALIDVCNFPLAAPSANKSGRPSPTKAEHVFSDLGSEIDLILDGGSCETGVESTVLDGTANPPTILRPGGITWEMLKEVEGFENVKIYQKSNTNVHENFELNPTTPGMKYRHYTPDAKVIVFLVNDYTTESNLKLFNLIQEEIKKITENITNDEEKVDFIKNKIGIMARGNRNYQETFNDINIYRLELEQEGSTSDCENYCNQLKTIAKNIFNGLREMESLKMDYILVEGVVEENEGVAIMNRLKKAASKLVQV</sequence>
<dbReference type="InterPro" id="IPR005145">
    <property type="entry name" value="Sua5_C"/>
</dbReference>
<feature type="binding site" evidence="14">
    <location>
        <position position="40"/>
    </location>
    <ligand>
        <name>L-threonine</name>
        <dbReference type="ChEBI" id="CHEBI:57926"/>
    </ligand>
</feature>
<dbReference type="GO" id="GO:0008033">
    <property type="term" value="P:tRNA processing"/>
    <property type="evidence" value="ECO:0007669"/>
    <property type="project" value="UniProtKB-KW"/>
</dbReference>